<comment type="caution">
    <text evidence="2">The sequence shown here is derived from an EMBL/GenBank/DDBJ whole genome shotgun (WGS) entry which is preliminary data.</text>
</comment>
<protein>
    <submittedName>
        <fullName evidence="2">Uncharacterized protein</fullName>
    </submittedName>
</protein>
<keyword evidence="3" id="KW-1185">Reference proteome</keyword>
<evidence type="ECO:0000256" key="1">
    <source>
        <dbReference type="SAM" id="MobiDB-lite"/>
    </source>
</evidence>
<evidence type="ECO:0000313" key="3">
    <source>
        <dbReference type="Proteomes" id="UP000324222"/>
    </source>
</evidence>
<dbReference type="EMBL" id="VSRR010002164">
    <property type="protein sequence ID" value="MPC29948.1"/>
    <property type="molecule type" value="Genomic_DNA"/>
</dbReference>
<name>A0A5B7E867_PORTR</name>
<organism evidence="2 3">
    <name type="scientific">Portunus trituberculatus</name>
    <name type="common">Swimming crab</name>
    <name type="synonym">Neptunus trituberculatus</name>
    <dbReference type="NCBI Taxonomy" id="210409"/>
    <lineage>
        <taxon>Eukaryota</taxon>
        <taxon>Metazoa</taxon>
        <taxon>Ecdysozoa</taxon>
        <taxon>Arthropoda</taxon>
        <taxon>Crustacea</taxon>
        <taxon>Multicrustacea</taxon>
        <taxon>Malacostraca</taxon>
        <taxon>Eumalacostraca</taxon>
        <taxon>Eucarida</taxon>
        <taxon>Decapoda</taxon>
        <taxon>Pleocyemata</taxon>
        <taxon>Brachyura</taxon>
        <taxon>Eubrachyura</taxon>
        <taxon>Portunoidea</taxon>
        <taxon>Portunidae</taxon>
        <taxon>Portuninae</taxon>
        <taxon>Portunus</taxon>
    </lineage>
</organism>
<feature type="compositionally biased region" description="Basic and acidic residues" evidence="1">
    <location>
        <begin position="62"/>
        <end position="71"/>
    </location>
</feature>
<accession>A0A5B7E867</accession>
<reference evidence="2 3" key="1">
    <citation type="submission" date="2019-05" db="EMBL/GenBank/DDBJ databases">
        <title>Another draft genome of Portunus trituberculatus and its Hox gene families provides insights of decapod evolution.</title>
        <authorList>
            <person name="Jeong J.-H."/>
            <person name="Song I."/>
            <person name="Kim S."/>
            <person name="Choi T."/>
            <person name="Kim D."/>
            <person name="Ryu S."/>
            <person name="Kim W."/>
        </authorList>
    </citation>
    <scope>NUCLEOTIDE SEQUENCE [LARGE SCALE GENOMIC DNA]</scope>
    <source>
        <tissue evidence="2">Muscle</tissue>
    </source>
</reference>
<dbReference type="Proteomes" id="UP000324222">
    <property type="component" value="Unassembled WGS sequence"/>
</dbReference>
<proteinExistence type="predicted"/>
<feature type="region of interest" description="Disordered" evidence="1">
    <location>
        <begin position="1"/>
        <end position="77"/>
    </location>
</feature>
<sequence length="77" mass="8038">MTPRGKPIANHAHLSEPLQHPDGVEDGVVRIGSRGEEKVSGGDGGHAQQHEQPSAPPVHRQAPGEDAKDVPVEVAGQ</sequence>
<evidence type="ECO:0000313" key="2">
    <source>
        <dbReference type="EMBL" id="MPC29948.1"/>
    </source>
</evidence>
<dbReference type="AlphaFoldDB" id="A0A5B7E867"/>
<gene>
    <name evidence="2" type="ORF">E2C01_023201</name>
</gene>